<proteinExistence type="inferred from homology"/>
<dbReference type="EMBL" id="QEKW01000014">
    <property type="protein sequence ID" value="PVZ05890.1"/>
    <property type="molecule type" value="Genomic_DNA"/>
</dbReference>
<comment type="similarity">
    <text evidence="2">Belongs to the IucA/IucC family.</text>
</comment>
<dbReference type="GO" id="GO:0016881">
    <property type="term" value="F:acid-amino acid ligase activity"/>
    <property type="evidence" value="ECO:0007669"/>
    <property type="project" value="UniProtKB-ARBA"/>
</dbReference>
<comment type="pathway">
    <text evidence="1">Siderophore biosynthesis.</text>
</comment>
<evidence type="ECO:0000259" key="4">
    <source>
        <dbReference type="Pfam" id="PF06276"/>
    </source>
</evidence>
<feature type="domain" description="Aerobactin siderophore biosynthesis IucA/IucC-like C-terminal" evidence="4">
    <location>
        <begin position="363"/>
        <end position="528"/>
    </location>
</feature>
<dbReference type="InterPro" id="IPR007310">
    <property type="entry name" value="Aerobactin_biosyn_IucA/IucC_N"/>
</dbReference>
<dbReference type="PANTHER" id="PTHR34384">
    <property type="entry name" value="L-2,3-DIAMINOPROPANOATE--CITRATE LIGASE"/>
    <property type="match status" value="1"/>
</dbReference>
<dbReference type="PANTHER" id="PTHR34384:SF6">
    <property type="entry name" value="STAPHYLOFERRIN B SYNTHASE"/>
    <property type="match status" value="1"/>
</dbReference>
<feature type="domain" description="Aerobactin siderophore biosynthesis IucA/IucC N-terminal" evidence="3">
    <location>
        <begin position="130"/>
        <end position="341"/>
    </location>
</feature>
<dbReference type="Pfam" id="PF04183">
    <property type="entry name" value="IucA_IucC"/>
    <property type="match status" value="1"/>
</dbReference>
<protein>
    <submittedName>
        <fullName evidence="5">Siderophore synthetase component</fullName>
    </submittedName>
</protein>
<evidence type="ECO:0000256" key="2">
    <source>
        <dbReference type="ARBA" id="ARBA00007832"/>
    </source>
</evidence>
<dbReference type="AlphaFoldDB" id="A0A2U1F1J6"/>
<dbReference type="InterPro" id="IPR037455">
    <property type="entry name" value="LucA/IucC-like"/>
</dbReference>
<evidence type="ECO:0000256" key="1">
    <source>
        <dbReference type="ARBA" id="ARBA00004924"/>
    </source>
</evidence>
<dbReference type="Proteomes" id="UP000245639">
    <property type="component" value="Unassembled WGS sequence"/>
</dbReference>
<keyword evidence="6" id="KW-1185">Reference proteome</keyword>
<dbReference type="Gene3D" id="6.10.250.3370">
    <property type="match status" value="1"/>
</dbReference>
<accession>A0A2U1F1J6</accession>
<evidence type="ECO:0000259" key="3">
    <source>
        <dbReference type="Pfam" id="PF04183"/>
    </source>
</evidence>
<gene>
    <name evidence="5" type="ORF">C8D89_114146</name>
</gene>
<evidence type="ECO:0000313" key="5">
    <source>
        <dbReference type="EMBL" id="PVZ05890.1"/>
    </source>
</evidence>
<organism evidence="5 6">
    <name type="scientific">Actinomycetospora cinnamomea</name>
    <dbReference type="NCBI Taxonomy" id="663609"/>
    <lineage>
        <taxon>Bacteria</taxon>
        <taxon>Bacillati</taxon>
        <taxon>Actinomycetota</taxon>
        <taxon>Actinomycetes</taxon>
        <taxon>Pseudonocardiales</taxon>
        <taxon>Pseudonocardiaceae</taxon>
        <taxon>Actinomycetospora</taxon>
    </lineage>
</organism>
<reference evidence="5 6" key="1">
    <citation type="submission" date="2018-04" db="EMBL/GenBank/DDBJ databases">
        <title>Genomic Encyclopedia of Type Strains, Phase IV (KMG-IV): sequencing the most valuable type-strain genomes for metagenomic binning, comparative biology and taxonomic classification.</title>
        <authorList>
            <person name="Goeker M."/>
        </authorList>
    </citation>
    <scope>NUCLEOTIDE SEQUENCE [LARGE SCALE GENOMIC DNA]</scope>
    <source>
        <strain evidence="5 6">DSM 45771</strain>
    </source>
</reference>
<name>A0A2U1F1J6_9PSEU</name>
<dbReference type="GO" id="GO:0019290">
    <property type="term" value="P:siderophore biosynthetic process"/>
    <property type="evidence" value="ECO:0007669"/>
    <property type="project" value="InterPro"/>
</dbReference>
<dbReference type="RefSeq" id="WP_116710284.1">
    <property type="nucleotide sequence ID" value="NZ_QEKW01000014.1"/>
</dbReference>
<dbReference type="Gene3D" id="1.10.510.40">
    <property type="match status" value="1"/>
</dbReference>
<dbReference type="OrthoDB" id="495728at2"/>
<comment type="caution">
    <text evidence="5">The sequence shown here is derived from an EMBL/GenBank/DDBJ whole genome shotgun (WGS) entry which is preliminary data.</text>
</comment>
<dbReference type="Pfam" id="PF06276">
    <property type="entry name" value="FhuF"/>
    <property type="match status" value="1"/>
</dbReference>
<evidence type="ECO:0000313" key="6">
    <source>
        <dbReference type="Proteomes" id="UP000245639"/>
    </source>
</evidence>
<sequence length="540" mass="57351">MTASPAEIVAALAAAGPVRERVLAQLVESLVLEDAVAVSGGGGPGTTCGPFTLRFVRTASFGRVRLTAPVTRDGRPVTPGEFLAEAPIHADPACRARLGVELAATVLGDALALHRRPRVPLDPGAGHDVLEALTADGHRYHPAYKSRIGFGVGDLLAYAPEFAPVVRPLLVDAVPGLASVSAAAGLDPAVVWSAPTGRVGIPVHPWQWEHHVIAAHADALASGALRVGGPDPDAYRPQASIRTLACVGVPHRPSVKLPLAITNTSTSRGLAPHTVRNAAPISDWLAGMVAGDPVLAEKARMIVLREILGVTVDPGLGAIWRESLHVHLHPGERAVPFPGLVSRSAEGVPLIDPWIRAQGARGWVERLVTVSVLPLVHLLVVHGVALEAHAQNMLLVHAGGLPTRVALKDFHDGVRFSRPLLAAPAPVVEPPPAGHPNANSFLETDDPAQVTGFLLDCLCFVNLAEIAWLLAGEYGFAEEEFWAVVARAVRDHAERVPGFRERLAVFDVFAPMIEVERLTTRRLWPDTELRVHALPNPLRA</sequence>
<dbReference type="InterPro" id="IPR022770">
    <property type="entry name" value="IucA/IucC-like_C"/>
</dbReference>